<dbReference type="EMBL" id="LGKN01000001">
    <property type="protein sequence ID" value="KPL90227.1"/>
    <property type="molecule type" value="Genomic_DNA"/>
</dbReference>
<proteinExistence type="predicted"/>
<comment type="caution">
    <text evidence="1">The sequence shown here is derived from an EMBL/GenBank/DDBJ whole genome shotgun (WGS) entry which is preliminary data.</text>
</comment>
<dbReference type="Proteomes" id="UP000037784">
    <property type="component" value="Unassembled WGS sequence"/>
</dbReference>
<evidence type="ECO:0000313" key="2">
    <source>
        <dbReference type="EMBL" id="KPL90227.1"/>
    </source>
</evidence>
<protein>
    <submittedName>
        <fullName evidence="1">Uncharacterized protein</fullName>
    </submittedName>
</protein>
<gene>
    <name evidence="1" type="ORF">ARMA_2985</name>
    <name evidence="2" type="ORF">SE16_00030</name>
</gene>
<reference evidence="2 4" key="2">
    <citation type="submission" date="2015-07" db="EMBL/GenBank/DDBJ databases">
        <title>Whole genome sequence of Ardenticatena maritima DSM 23922.</title>
        <authorList>
            <person name="Hemp J."/>
            <person name="Ward L.M."/>
            <person name="Pace L.A."/>
            <person name="Fischer W.W."/>
        </authorList>
    </citation>
    <scope>NUCLEOTIDE SEQUENCE [LARGE SCALE GENOMIC DNA]</scope>
    <source>
        <strain evidence="2 4">110S</strain>
    </source>
</reference>
<keyword evidence="3" id="KW-1185">Reference proteome</keyword>
<dbReference type="AlphaFoldDB" id="A0A0M8KBD3"/>
<dbReference type="RefSeq" id="WP_054494244.1">
    <property type="nucleotide sequence ID" value="NZ_BBZA01000284.1"/>
</dbReference>
<dbReference type="OrthoDB" id="162877at2"/>
<organism evidence="1 3">
    <name type="scientific">Ardenticatena maritima</name>
    <dbReference type="NCBI Taxonomy" id="872965"/>
    <lineage>
        <taxon>Bacteria</taxon>
        <taxon>Bacillati</taxon>
        <taxon>Chloroflexota</taxon>
        <taxon>Ardenticatenia</taxon>
        <taxon>Ardenticatenales</taxon>
        <taxon>Ardenticatenaceae</taxon>
        <taxon>Ardenticatena</taxon>
    </lineage>
</organism>
<reference evidence="1 3" key="1">
    <citation type="journal article" date="2015" name="Genome Announc.">
        <title>Draft Genome Sequence of a Heterotrophic Facultative Anaerobic Thermophilic Bacterium, Ardenticatena maritima Strain 110ST.</title>
        <authorList>
            <person name="Kawaichi S."/>
            <person name="Yoshida T."/>
            <person name="Sako Y."/>
            <person name="Nakamura R."/>
        </authorList>
    </citation>
    <scope>NUCLEOTIDE SEQUENCE [LARGE SCALE GENOMIC DNA]</scope>
    <source>
        <strain evidence="1 3">110S</strain>
    </source>
</reference>
<dbReference type="EMBL" id="BBZA01000284">
    <property type="protein sequence ID" value="GAP64562.1"/>
    <property type="molecule type" value="Genomic_DNA"/>
</dbReference>
<dbReference type="InParanoid" id="A0A0M8KBD3"/>
<name>A0A0M8KBD3_9CHLR</name>
<evidence type="ECO:0000313" key="1">
    <source>
        <dbReference type="EMBL" id="GAP64562.1"/>
    </source>
</evidence>
<evidence type="ECO:0000313" key="4">
    <source>
        <dbReference type="Proteomes" id="UP000050502"/>
    </source>
</evidence>
<sequence length="81" mass="9607">MAYTVIMHVANEDPFVAELEELPKPTDQVVIVTNPRRRDGKPLPYLDREAVQVYYPWNRITFMEVLAPQRARDEIVEFFRD</sequence>
<accession>A0A0M8KBD3</accession>
<reference evidence="3" key="3">
    <citation type="submission" date="2015-08" db="EMBL/GenBank/DDBJ databases">
        <title>Draft Genome Sequence of a Heterotrophic Facultative Anaerobic Bacterium Ardenticatena maritima Strain 110S.</title>
        <authorList>
            <person name="Kawaichi S."/>
            <person name="Yoshida T."/>
            <person name="Sako Y."/>
            <person name="Nakamura R."/>
        </authorList>
    </citation>
    <scope>NUCLEOTIDE SEQUENCE [LARGE SCALE GENOMIC DNA]</scope>
    <source>
        <strain evidence="3">110S</strain>
    </source>
</reference>
<dbReference type="Proteomes" id="UP000050502">
    <property type="component" value="Unassembled WGS sequence"/>
</dbReference>
<evidence type="ECO:0000313" key="3">
    <source>
        <dbReference type="Proteomes" id="UP000037784"/>
    </source>
</evidence>